<name>A0A447U2S0_SALET</name>
<keyword evidence="1" id="KW-0347">Helicase</keyword>
<proteinExistence type="predicted"/>
<evidence type="ECO:0000313" key="2">
    <source>
        <dbReference type="Proteomes" id="UP000269208"/>
    </source>
</evidence>
<protein>
    <submittedName>
        <fullName evidence="1">ATP-dependent RNA helicase HrpA</fullName>
    </submittedName>
</protein>
<dbReference type="AlphaFoldDB" id="A0A447U2S0"/>
<evidence type="ECO:0000313" key="1">
    <source>
        <dbReference type="EMBL" id="VEB59183.1"/>
    </source>
</evidence>
<dbReference type="GO" id="GO:0004386">
    <property type="term" value="F:helicase activity"/>
    <property type="evidence" value="ECO:0007669"/>
    <property type="project" value="UniProtKB-KW"/>
</dbReference>
<dbReference type="Proteomes" id="UP000269208">
    <property type="component" value="Chromosome"/>
</dbReference>
<organism evidence="1 2">
    <name type="scientific">Salmonella enterica I</name>
    <dbReference type="NCBI Taxonomy" id="59201"/>
    <lineage>
        <taxon>Bacteria</taxon>
        <taxon>Pseudomonadati</taxon>
        <taxon>Pseudomonadota</taxon>
        <taxon>Gammaproteobacteria</taxon>
        <taxon>Enterobacterales</taxon>
        <taxon>Enterobacteriaceae</taxon>
        <taxon>Salmonella</taxon>
    </lineage>
</organism>
<keyword evidence="1" id="KW-0067">ATP-binding</keyword>
<gene>
    <name evidence="1" type="ORF">NCTC6754_05792</name>
</gene>
<accession>A0A447U2S0</accession>
<keyword evidence="1" id="KW-0547">Nucleotide-binding</keyword>
<sequence length="58" mass="6504">MTKTRKLQEGRSLAELKNALKGKVQETLSAVADDGIRAERAAYLEFRRAAGKLRTETR</sequence>
<dbReference type="EMBL" id="LR134190">
    <property type="protein sequence ID" value="VEB59183.1"/>
    <property type="molecule type" value="Genomic_DNA"/>
</dbReference>
<reference evidence="1 2" key="1">
    <citation type="submission" date="2018-12" db="EMBL/GenBank/DDBJ databases">
        <authorList>
            <consortium name="Pathogen Informatics"/>
        </authorList>
    </citation>
    <scope>NUCLEOTIDE SEQUENCE [LARGE SCALE GENOMIC DNA]</scope>
    <source>
        <strain evidence="1 2">NCTC6754</strain>
    </source>
</reference>
<keyword evidence="1" id="KW-0378">Hydrolase</keyword>